<evidence type="ECO:0000256" key="5">
    <source>
        <dbReference type="ARBA" id="ARBA00023002"/>
    </source>
</evidence>
<dbReference type="EMBL" id="JAIWYP010000010">
    <property type="protein sequence ID" value="KAH3755310.1"/>
    <property type="molecule type" value="Genomic_DNA"/>
</dbReference>
<dbReference type="PANTHER" id="PTHR42973:SF39">
    <property type="entry name" value="FAD-BINDING PCMH-TYPE DOMAIN-CONTAINING PROTEIN"/>
    <property type="match status" value="1"/>
</dbReference>
<keyword evidence="5" id="KW-0560">Oxidoreductase</keyword>
<dbReference type="InterPro" id="IPR036318">
    <property type="entry name" value="FAD-bd_PCMH-like_sf"/>
</dbReference>
<dbReference type="InterPro" id="IPR050416">
    <property type="entry name" value="FAD-linked_Oxidoreductase"/>
</dbReference>
<dbReference type="InterPro" id="IPR016169">
    <property type="entry name" value="FAD-bd_PCMH_sub2"/>
</dbReference>
<dbReference type="SUPFAM" id="SSF56176">
    <property type="entry name" value="FAD-binding/transporter-associated domain-like"/>
    <property type="match status" value="1"/>
</dbReference>
<evidence type="ECO:0000313" key="6">
    <source>
        <dbReference type="EMBL" id="KAH3755310.1"/>
    </source>
</evidence>
<comment type="similarity">
    <text evidence="2">Belongs to the oxygen-dependent FAD-linked oxidoreductase family.</text>
</comment>
<comment type="cofactor">
    <cofactor evidence="1">
        <name>FAD</name>
        <dbReference type="ChEBI" id="CHEBI:57692"/>
    </cofactor>
</comment>
<evidence type="ECO:0000256" key="1">
    <source>
        <dbReference type="ARBA" id="ARBA00001974"/>
    </source>
</evidence>
<dbReference type="AlphaFoldDB" id="A0A9D4DVC7"/>
<reference evidence="6" key="2">
    <citation type="submission" date="2020-11" db="EMBL/GenBank/DDBJ databases">
        <authorList>
            <person name="McCartney M.A."/>
            <person name="Auch B."/>
            <person name="Kono T."/>
            <person name="Mallez S."/>
            <person name="Becker A."/>
            <person name="Gohl D.M."/>
            <person name="Silverstein K.A.T."/>
            <person name="Koren S."/>
            <person name="Bechman K.B."/>
            <person name="Herman A."/>
            <person name="Abrahante J.E."/>
            <person name="Garbe J."/>
        </authorList>
    </citation>
    <scope>NUCLEOTIDE SEQUENCE</scope>
    <source>
        <strain evidence="6">Duluth1</strain>
        <tissue evidence="6">Whole animal</tissue>
    </source>
</reference>
<proteinExistence type="inferred from homology"/>
<dbReference type="GO" id="GO:0016491">
    <property type="term" value="F:oxidoreductase activity"/>
    <property type="evidence" value="ECO:0007669"/>
    <property type="project" value="UniProtKB-KW"/>
</dbReference>
<organism evidence="6 7">
    <name type="scientific">Dreissena polymorpha</name>
    <name type="common">Zebra mussel</name>
    <name type="synonym">Mytilus polymorpha</name>
    <dbReference type="NCBI Taxonomy" id="45954"/>
    <lineage>
        <taxon>Eukaryota</taxon>
        <taxon>Metazoa</taxon>
        <taxon>Spiralia</taxon>
        <taxon>Lophotrochozoa</taxon>
        <taxon>Mollusca</taxon>
        <taxon>Bivalvia</taxon>
        <taxon>Autobranchia</taxon>
        <taxon>Heteroconchia</taxon>
        <taxon>Euheterodonta</taxon>
        <taxon>Imparidentia</taxon>
        <taxon>Neoheterodontei</taxon>
        <taxon>Myida</taxon>
        <taxon>Dreissenoidea</taxon>
        <taxon>Dreissenidae</taxon>
        <taxon>Dreissena</taxon>
    </lineage>
</organism>
<evidence type="ECO:0000256" key="3">
    <source>
        <dbReference type="ARBA" id="ARBA00022630"/>
    </source>
</evidence>
<evidence type="ECO:0000256" key="4">
    <source>
        <dbReference type="ARBA" id="ARBA00022827"/>
    </source>
</evidence>
<evidence type="ECO:0000256" key="2">
    <source>
        <dbReference type="ARBA" id="ARBA00005466"/>
    </source>
</evidence>
<dbReference type="Proteomes" id="UP000828390">
    <property type="component" value="Unassembled WGS sequence"/>
</dbReference>
<reference evidence="6" key="1">
    <citation type="journal article" date="2019" name="bioRxiv">
        <title>The Genome of the Zebra Mussel, Dreissena polymorpha: A Resource for Invasive Species Research.</title>
        <authorList>
            <person name="McCartney M.A."/>
            <person name="Auch B."/>
            <person name="Kono T."/>
            <person name="Mallez S."/>
            <person name="Zhang Y."/>
            <person name="Obille A."/>
            <person name="Becker A."/>
            <person name="Abrahante J.E."/>
            <person name="Garbe J."/>
            <person name="Badalamenti J.P."/>
            <person name="Herman A."/>
            <person name="Mangelson H."/>
            <person name="Liachko I."/>
            <person name="Sullivan S."/>
            <person name="Sone E.D."/>
            <person name="Koren S."/>
            <person name="Silverstein K.A.T."/>
            <person name="Beckman K.B."/>
            <person name="Gohl D.M."/>
        </authorList>
    </citation>
    <scope>NUCLEOTIDE SEQUENCE</scope>
    <source>
        <strain evidence="6">Duluth1</strain>
        <tissue evidence="6">Whole animal</tissue>
    </source>
</reference>
<dbReference type="GO" id="GO:0050660">
    <property type="term" value="F:flavin adenine dinucleotide binding"/>
    <property type="evidence" value="ECO:0007669"/>
    <property type="project" value="InterPro"/>
</dbReference>
<keyword evidence="4" id="KW-0274">FAD</keyword>
<comment type="caution">
    <text evidence="6">The sequence shown here is derived from an EMBL/GenBank/DDBJ whole genome shotgun (WGS) entry which is preliminary data.</text>
</comment>
<protein>
    <submittedName>
        <fullName evidence="6">Uncharacterized protein</fullName>
    </submittedName>
</protein>
<name>A0A9D4DVC7_DREPO</name>
<dbReference type="Gene3D" id="3.30.465.10">
    <property type="match status" value="1"/>
</dbReference>
<evidence type="ECO:0000313" key="7">
    <source>
        <dbReference type="Proteomes" id="UP000828390"/>
    </source>
</evidence>
<keyword evidence="7" id="KW-1185">Reference proteome</keyword>
<accession>A0A9D4DVC7</accession>
<gene>
    <name evidence="6" type="ORF">DPMN_190001</name>
</gene>
<keyword evidence="3" id="KW-0285">Flavoprotein</keyword>
<sequence>MTCSHQVELVAANGSLVYANENSTTIVDPVSGKKMTSSNTDIFFAVRGGGGASSGIVTSFTFRLHLDSEIVSVYCSAPFYDDNGGHIGKRVLQLFERVLTSQLASEWGGYVIFSSRAAPNTSNYGSITLALNHFGPKNTSSYRTINPFLSAYGRYCSSRHIPAFSDYVSGMTDSENRKNVFTMNTLLDTMTDDFLDFVFGLLLDRHNISGEIVCTGTLIGGTFCAHVVIGHRPLGCLLINFAFYLWAVNLNRFMCVVYLSKDFTSNLLISVHLILILIE</sequence>
<dbReference type="PANTHER" id="PTHR42973">
    <property type="entry name" value="BINDING OXIDOREDUCTASE, PUTATIVE (AFU_ORTHOLOGUE AFUA_1G17690)-RELATED"/>
    <property type="match status" value="1"/>
</dbReference>